<dbReference type="RefSeq" id="WP_015658935.1">
    <property type="nucleotide sequence ID" value="NC_020504.1"/>
</dbReference>
<keyword evidence="3" id="KW-1185">Reference proteome</keyword>
<name>K4R674_STRDJ</name>
<accession>K4R674</accession>
<feature type="transmembrane region" description="Helical" evidence="1">
    <location>
        <begin position="122"/>
        <end position="142"/>
    </location>
</feature>
<dbReference type="OrthoDB" id="4201798at2"/>
<dbReference type="EMBL" id="HE971709">
    <property type="protein sequence ID" value="CCK28585.1"/>
    <property type="molecule type" value="Genomic_DNA"/>
</dbReference>
<feature type="transmembrane region" description="Helical" evidence="1">
    <location>
        <begin position="243"/>
        <end position="271"/>
    </location>
</feature>
<evidence type="ECO:0000256" key="1">
    <source>
        <dbReference type="SAM" id="Phobius"/>
    </source>
</evidence>
<evidence type="ECO:0008006" key="4">
    <source>
        <dbReference type="Google" id="ProtNLM"/>
    </source>
</evidence>
<keyword evidence="1" id="KW-0472">Membrane</keyword>
<organism evidence="2 3">
    <name type="scientific">Streptomyces davaonensis (strain DSM 101723 / JCM 4913 / KCC S-0913 / 768)</name>
    <dbReference type="NCBI Taxonomy" id="1214101"/>
    <lineage>
        <taxon>Bacteria</taxon>
        <taxon>Bacillati</taxon>
        <taxon>Actinomycetota</taxon>
        <taxon>Actinomycetes</taxon>
        <taxon>Kitasatosporales</taxon>
        <taxon>Streptomycetaceae</taxon>
        <taxon>Streptomyces</taxon>
    </lineage>
</organism>
<dbReference type="Proteomes" id="UP000008043">
    <property type="component" value="Chromosome"/>
</dbReference>
<dbReference type="PATRIC" id="fig|1214101.3.peg.4261"/>
<evidence type="ECO:0000313" key="2">
    <source>
        <dbReference type="EMBL" id="CCK28585.1"/>
    </source>
</evidence>
<sequence length="272" mass="29586">MSIMPPSVPVLRGRKDTQLQFDGAALILRRRDAEHHIPLAAVAQVRSAGRVVEVELTAPPGSRWAVHRIEDVSEDAGRAFTAAVATALTGVSEPAADGSALVTVRTLHDENREFRLRRAIRLGWLVVILVFIGETVLLTNTGDPELSVMVWMGGLTAAVSVHVGVRLSPFGRPAWRLPKHGVTVMAQYDGYFDGMHVYAFTDLNGKKYGYTPNGYRGDEVEVVYDPRDPFTGTERSRLIGRGVLLLPLIFFGGLGGLLLLIVLLMIPAALIA</sequence>
<reference evidence="2 3" key="1">
    <citation type="journal article" date="2012" name="J. Bacteriol.">
        <title>Genome sequence of the bacterium Streptomyces davawensis JCM 4913 and heterologous production of the unique antibiotic roseoflavin.</title>
        <authorList>
            <person name="Jankowitsch F."/>
            <person name="Schwarz J."/>
            <person name="Ruckert C."/>
            <person name="Gust B."/>
            <person name="Szczepanowski R."/>
            <person name="Blom J."/>
            <person name="Pelzer S."/>
            <person name="Kalinowski J."/>
            <person name="Mack M."/>
        </authorList>
    </citation>
    <scope>NUCLEOTIDE SEQUENCE [LARGE SCALE GENOMIC DNA]</scope>
    <source>
        <strain evidence="3">DSM 101723 / JCM 4913 / KCC S-0913 / 768</strain>
    </source>
</reference>
<gene>
    <name evidence="2" type="ORF">BN159_4206</name>
</gene>
<keyword evidence="1" id="KW-1133">Transmembrane helix</keyword>
<feature type="transmembrane region" description="Helical" evidence="1">
    <location>
        <begin position="148"/>
        <end position="167"/>
    </location>
</feature>
<proteinExistence type="predicted"/>
<evidence type="ECO:0000313" key="3">
    <source>
        <dbReference type="Proteomes" id="UP000008043"/>
    </source>
</evidence>
<dbReference type="AlphaFoldDB" id="K4R674"/>
<dbReference type="eggNOG" id="ENOG50318UH">
    <property type="taxonomic scope" value="Bacteria"/>
</dbReference>
<dbReference type="KEGG" id="sdv:BN159_4206"/>
<dbReference type="HOGENOM" id="CLU_1022785_0_0_11"/>
<protein>
    <recommendedName>
        <fullName evidence="4">DUF3592 domain-containing protein</fullName>
    </recommendedName>
</protein>
<keyword evidence="1" id="KW-0812">Transmembrane</keyword>